<dbReference type="InterPro" id="IPR046847">
    <property type="entry name" value="Xre-like_HTH"/>
</dbReference>
<evidence type="ECO:0000259" key="1">
    <source>
        <dbReference type="Pfam" id="PF09722"/>
    </source>
</evidence>
<accession>A0A248K2I5</accession>
<dbReference type="Proteomes" id="UP000197153">
    <property type="component" value="Chromosome 3"/>
</dbReference>
<dbReference type="KEGG" id="nao:Y958_27705"/>
<feature type="domain" description="Antitoxin Xre/MbcA/ParS-like toxin-binding" evidence="1">
    <location>
        <begin position="84"/>
        <end position="136"/>
    </location>
</feature>
<evidence type="ECO:0000259" key="2">
    <source>
        <dbReference type="Pfam" id="PF20432"/>
    </source>
</evidence>
<sequence>MAQALPASTPDAAVPGAVTQAEGAAMLRAVFNLFRLWGVDDGQARVLLGQPSPSTFYRWKRGDIGSLPSDLLWRLGDLMGIHKALRYLFMEPERAYAWVAKPNAAFHGKSALQRMLAGAPSDLTAVRNYLDAERGGW</sequence>
<feature type="domain" description="Antitoxin Xre-like helix-turn-helix" evidence="2">
    <location>
        <begin position="18"/>
        <end position="74"/>
    </location>
</feature>
<dbReference type="AlphaFoldDB" id="A0A248K2I5"/>
<proteinExistence type="predicted"/>
<organism evidence="3 4">
    <name type="scientific">Nitrospirillum viridazoti CBAmc</name>
    <dbReference type="NCBI Taxonomy" id="1441467"/>
    <lineage>
        <taxon>Bacteria</taxon>
        <taxon>Pseudomonadati</taxon>
        <taxon>Pseudomonadota</taxon>
        <taxon>Alphaproteobacteria</taxon>
        <taxon>Rhodospirillales</taxon>
        <taxon>Azospirillaceae</taxon>
        <taxon>Nitrospirillum</taxon>
        <taxon>Nitrospirillum viridazoti</taxon>
    </lineage>
</organism>
<dbReference type="EMBL" id="CP022112">
    <property type="protein sequence ID" value="ASG24638.1"/>
    <property type="molecule type" value="Genomic_DNA"/>
</dbReference>
<dbReference type="Pfam" id="PF09722">
    <property type="entry name" value="Xre_MbcA_ParS_C"/>
    <property type="match status" value="1"/>
</dbReference>
<dbReference type="InterPro" id="IPR024467">
    <property type="entry name" value="Xre/MbcA/ParS-like_toxin-bd"/>
</dbReference>
<name>A0A248K2I5_9PROT</name>
<dbReference type="GO" id="GO:0003677">
    <property type="term" value="F:DNA binding"/>
    <property type="evidence" value="ECO:0007669"/>
    <property type="project" value="InterPro"/>
</dbReference>
<dbReference type="Pfam" id="PF20432">
    <property type="entry name" value="Xre-like-HTH"/>
    <property type="match status" value="1"/>
</dbReference>
<reference evidence="3 4" key="1">
    <citation type="submission" date="2017-06" db="EMBL/GenBank/DDBJ databases">
        <title>Complete genome sequence of Nitrospirillum amazonense strain CBAmC, an endophytic nitrogen-fixing and plant growth-promoting bacterium, isolated from sugarcane.</title>
        <authorList>
            <person name="Schwab S."/>
            <person name="dos Santos Teixeira K.R."/>
            <person name="Simoes Araujo J.L."/>
            <person name="Soares Vidal M."/>
            <person name="Borges de Freitas H.R."/>
            <person name="Rivello Crivelaro A.L."/>
            <person name="Bueno de Camargo Nunes A."/>
            <person name="dos Santos C.M."/>
            <person name="Palmeira da Silva Rosa D."/>
            <person name="da Silva Padilha D."/>
            <person name="da Silva E."/>
            <person name="Araujo Terra L."/>
            <person name="Soares Mendes V."/>
            <person name="Farinelli L."/>
            <person name="Magalhaes Cruz L."/>
            <person name="Baldani J.I."/>
        </authorList>
    </citation>
    <scope>NUCLEOTIDE SEQUENCE [LARGE SCALE GENOMIC DNA]</scope>
    <source>
        <strain evidence="3 4">CBAmC</strain>
    </source>
</reference>
<evidence type="ECO:0000313" key="3">
    <source>
        <dbReference type="EMBL" id="ASG24638.1"/>
    </source>
</evidence>
<keyword evidence="4" id="KW-1185">Reference proteome</keyword>
<evidence type="ECO:0000313" key="4">
    <source>
        <dbReference type="Proteomes" id="UP000197153"/>
    </source>
</evidence>
<dbReference type="RefSeq" id="WP_040846483.1">
    <property type="nucleotide sequence ID" value="NZ_CP022112.1"/>
</dbReference>
<gene>
    <name evidence="3" type="ORF">Y958_27705</name>
</gene>
<protein>
    <submittedName>
        <fullName evidence="3">Uncharacterized protein</fullName>
    </submittedName>
</protein>